<evidence type="ECO:0000256" key="12">
    <source>
        <dbReference type="SAM" id="MobiDB-lite"/>
    </source>
</evidence>
<dbReference type="InterPro" id="IPR009057">
    <property type="entry name" value="Homeodomain-like_sf"/>
</dbReference>
<sequence>MTVALPYRPAAPPAVHPSAATTVPPDTTPRHRRRRQRRRRRGRTRAAGTYARTAATSAAPHRDSVFGFRLFVASAVAYETWSSHRVVVDHPYRRRGGLQGHRRHSLQTGGGRPPVDHRSRHRLTTAITTPVGQDAAGAVHQPPYARGCRIRTTAVGGPHQHHGAAGHMAASSLATTFGLQFYPDETTATGGGGGAAVDPLAARPPVAGLPVQSSNTAGNPSATAIAQQQQQQQQQPMYATSANRSTSPLNSQNHLAHPFHMSFPVTQTHNIGRGGGRCSSLMMSCAGCDKPIMDKFLLNVLDRAWHAECVKCVDCHGTLSEKCYSRDGKILCKPDFYRRYGKKCNGCSQGISPTDLVRKARDKVFHLNCFTCMICRKQLSTGEELYVLEDNKFICKEDYISGKNGQGMDSLPYSGSEDEDDDETTSNSISSTKHHLITGLHGAGPGSILPPTTPEANNNSLSAGDLQAPHSGLDLKEDSEDQGSLDGDPETRDSQTENKSPDDGNSGSKRRGPRTTIKAKQLEILKTAFSQTPKPTRHIREQLAKETSLPMRVIQVWFQNKRSKERRLKQLTSMGRGPFYGGARKMRGFPLNMSPGSLDDQQPGFPYFAGSAEVKFEFGYGPGSFHPEFFGHHGGPHPGPGGPFGHPGGMDSNPMSGMGPDYPNMGQDAPPGFIAAQQQQANDQQLVSSQRPGSPSEFMGSQGGSSSGFSDAPNLQNEGLVW</sequence>
<feature type="DNA-binding region" description="Homeobox" evidence="9">
    <location>
        <begin position="510"/>
        <end position="569"/>
    </location>
</feature>
<proteinExistence type="predicted"/>
<protein>
    <submittedName>
        <fullName evidence="15">Homeobox domain,Homeobox domain-like,Homeobox, conserved site,Zinc finger, LIM-type</fullName>
    </submittedName>
</protein>
<feature type="domain" description="LIM zinc-binding" evidence="13">
    <location>
        <begin position="283"/>
        <end position="342"/>
    </location>
</feature>
<feature type="compositionally biased region" description="Low complexity" evidence="12">
    <location>
        <begin position="16"/>
        <end position="25"/>
    </location>
</feature>
<feature type="compositionally biased region" description="Polar residues" evidence="12">
    <location>
        <begin position="211"/>
        <end position="226"/>
    </location>
</feature>
<dbReference type="InterPro" id="IPR049618">
    <property type="entry name" value="Lhx1/5_LIM1"/>
</dbReference>
<evidence type="ECO:0000256" key="2">
    <source>
        <dbReference type="ARBA" id="ARBA00022723"/>
    </source>
</evidence>
<evidence type="ECO:0000259" key="14">
    <source>
        <dbReference type="PROSITE" id="PS50071"/>
    </source>
</evidence>
<evidence type="ECO:0000256" key="11">
    <source>
        <dbReference type="RuleBase" id="RU000682"/>
    </source>
</evidence>
<dbReference type="GO" id="GO:0008270">
    <property type="term" value="F:zinc ion binding"/>
    <property type="evidence" value="ECO:0007669"/>
    <property type="project" value="InterPro"/>
</dbReference>
<feature type="domain" description="Homeobox" evidence="14">
    <location>
        <begin position="508"/>
        <end position="568"/>
    </location>
</feature>
<feature type="region of interest" description="Disordered" evidence="12">
    <location>
        <begin position="95"/>
        <end position="118"/>
    </location>
</feature>
<dbReference type="InterPro" id="IPR001781">
    <property type="entry name" value="Znf_LIM"/>
</dbReference>
<evidence type="ECO:0000256" key="5">
    <source>
        <dbReference type="ARBA" id="ARBA00023038"/>
    </source>
</evidence>
<dbReference type="PANTHER" id="PTHR24208:SF105">
    <property type="entry name" value="DLIM1"/>
    <property type="match status" value="1"/>
</dbReference>
<feature type="compositionally biased region" description="Low complexity" evidence="12">
    <location>
        <begin position="675"/>
        <end position="685"/>
    </location>
</feature>
<dbReference type="GO" id="GO:0000981">
    <property type="term" value="F:DNA-binding transcription factor activity, RNA polymerase II-specific"/>
    <property type="evidence" value="ECO:0007669"/>
    <property type="project" value="InterPro"/>
</dbReference>
<dbReference type="Proteomes" id="UP000325440">
    <property type="component" value="Unassembled WGS sequence"/>
</dbReference>
<feature type="compositionally biased region" description="Low complexity" evidence="12">
    <location>
        <begin position="45"/>
        <end position="56"/>
    </location>
</feature>
<dbReference type="OrthoDB" id="10068367at2759"/>
<dbReference type="Pfam" id="PF00046">
    <property type="entry name" value="Homeodomain"/>
    <property type="match status" value="1"/>
</dbReference>
<dbReference type="InterPro" id="IPR017970">
    <property type="entry name" value="Homeobox_CS"/>
</dbReference>
<comment type="subcellular location">
    <subcellularLocation>
        <location evidence="1 9 11">Nucleus</location>
    </subcellularLocation>
</comment>
<feature type="region of interest" description="Disordered" evidence="12">
    <location>
        <begin position="629"/>
        <end position="722"/>
    </location>
</feature>
<dbReference type="SUPFAM" id="SSF57716">
    <property type="entry name" value="Glucocorticoid receptor-like (DNA-binding domain)"/>
    <property type="match status" value="2"/>
</dbReference>
<organism evidence="15 16">
    <name type="scientific">Cinara cedri</name>
    <dbReference type="NCBI Taxonomy" id="506608"/>
    <lineage>
        <taxon>Eukaryota</taxon>
        <taxon>Metazoa</taxon>
        <taxon>Ecdysozoa</taxon>
        <taxon>Arthropoda</taxon>
        <taxon>Hexapoda</taxon>
        <taxon>Insecta</taxon>
        <taxon>Pterygota</taxon>
        <taxon>Neoptera</taxon>
        <taxon>Paraneoptera</taxon>
        <taxon>Hemiptera</taxon>
        <taxon>Sternorrhyncha</taxon>
        <taxon>Aphidomorpha</taxon>
        <taxon>Aphidoidea</taxon>
        <taxon>Aphididae</taxon>
        <taxon>Lachninae</taxon>
        <taxon>Cinara</taxon>
    </lineage>
</organism>
<keyword evidence="16" id="KW-1185">Reference proteome</keyword>
<dbReference type="EMBL" id="CABPRJ010001441">
    <property type="protein sequence ID" value="VVC37030.1"/>
    <property type="molecule type" value="Genomic_DNA"/>
</dbReference>
<feature type="compositionally biased region" description="Polar residues" evidence="12">
    <location>
        <begin position="236"/>
        <end position="252"/>
    </location>
</feature>
<evidence type="ECO:0000256" key="1">
    <source>
        <dbReference type="ARBA" id="ARBA00004123"/>
    </source>
</evidence>
<dbReference type="AlphaFoldDB" id="A0A5E4MXH7"/>
<dbReference type="GO" id="GO:0005634">
    <property type="term" value="C:nucleus"/>
    <property type="evidence" value="ECO:0007669"/>
    <property type="project" value="UniProtKB-SubCell"/>
</dbReference>
<evidence type="ECO:0000313" key="16">
    <source>
        <dbReference type="Proteomes" id="UP000325440"/>
    </source>
</evidence>
<dbReference type="CDD" id="cd09375">
    <property type="entry name" value="LIM2_Lhx1_Lhx5"/>
    <property type="match status" value="1"/>
</dbReference>
<dbReference type="SMART" id="SM00132">
    <property type="entry name" value="LIM"/>
    <property type="match status" value="2"/>
</dbReference>
<dbReference type="FunFam" id="2.10.110.10:FF:000006">
    <property type="entry name" value="LIM homeobox transcription factor 1-beta"/>
    <property type="match status" value="1"/>
</dbReference>
<evidence type="ECO:0000256" key="7">
    <source>
        <dbReference type="ARBA" id="ARBA00023155"/>
    </source>
</evidence>
<keyword evidence="8 9" id="KW-0539">Nucleus</keyword>
<evidence type="ECO:0000256" key="3">
    <source>
        <dbReference type="ARBA" id="ARBA00022737"/>
    </source>
</evidence>
<dbReference type="SMART" id="SM00389">
    <property type="entry name" value="HOX"/>
    <property type="match status" value="1"/>
</dbReference>
<evidence type="ECO:0000256" key="8">
    <source>
        <dbReference type="ARBA" id="ARBA00023242"/>
    </source>
</evidence>
<keyword evidence="4 10" id="KW-0862">Zinc</keyword>
<keyword evidence="7 9" id="KW-0371">Homeobox</keyword>
<feature type="compositionally biased region" description="Basic residues" evidence="12">
    <location>
        <begin position="95"/>
        <end position="105"/>
    </location>
</feature>
<dbReference type="PROSITE" id="PS50023">
    <property type="entry name" value="LIM_DOMAIN_2"/>
    <property type="match status" value="2"/>
</dbReference>
<dbReference type="PROSITE" id="PS00027">
    <property type="entry name" value="HOMEOBOX_1"/>
    <property type="match status" value="1"/>
</dbReference>
<keyword evidence="6 9" id="KW-0238">DNA-binding</keyword>
<feature type="compositionally biased region" description="Basic and acidic residues" evidence="12">
    <location>
        <begin position="489"/>
        <end position="502"/>
    </location>
</feature>
<evidence type="ECO:0000256" key="10">
    <source>
        <dbReference type="PROSITE-ProRule" id="PRU00125"/>
    </source>
</evidence>
<dbReference type="CDD" id="cd09367">
    <property type="entry name" value="LIM1_Lhx1_Lhx5"/>
    <property type="match status" value="1"/>
</dbReference>
<dbReference type="PROSITE" id="PS00478">
    <property type="entry name" value="LIM_DOMAIN_1"/>
    <property type="match status" value="1"/>
</dbReference>
<dbReference type="PROSITE" id="PS50071">
    <property type="entry name" value="HOMEOBOX_2"/>
    <property type="match status" value="1"/>
</dbReference>
<keyword evidence="2 10" id="KW-0479">Metal-binding</keyword>
<gene>
    <name evidence="15" type="ORF">CINCED_3A014555</name>
</gene>
<dbReference type="GO" id="GO:0000977">
    <property type="term" value="F:RNA polymerase II transcription regulatory region sequence-specific DNA binding"/>
    <property type="evidence" value="ECO:0007669"/>
    <property type="project" value="TreeGrafter"/>
</dbReference>
<dbReference type="GO" id="GO:0030182">
    <property type="term" value="P:neuron differentiation"/>
    <property type="evidence" value="ECO:0007669"/>
    <property type="project" value="TreeGrafter"/>
</dbReference>
<dbReference type="InterPro" id="IPR049619">
    <property type="entry name" value="Lhx1/5_LIM2"/>
</dbReference>
<dbReference type="PANTHER" id="PTHR24208">
    <property type="entry name" value="LIM/HOMEOBOX PROTEIN LHX"/>
    <property type="match status" value="1"/>
</dbReference>
<dbReference type="InterPro" id="IPR050453">
    <property type="entry name" value="LIM_Homeobox_TF"/>
</dbReference>
<dbReference type="Gene3D" id="1.10.10.60">
    <property type="entry name" value="Homeodomain-like"/>
    <property type="match status" value="1"/>
</dbReference>
<accession>A0A5E4MXH7</accession>
<evidence type="ECO:0000256" key="4">
    <source>
        <dbReference type="ARBA" id="ARBA00022833"/>
    </source>
</evidence>
<dbReference type="FunFam" id="1.10.10.60:FF:000075">
    <property type="entry name" value="LIM/homeobox protein Lhx1"/>
    <property type="match status" value="1"/>
</dbReference>
<feature type="region of interest" description="Disordered" evidence="12">
    <location>
        <begin position="211"/>
        <end position="252"/>
    </location>
</feature>
<reference evidence="15 16" key="1">
    <citation type="submission" date="2019-08" db="EMBL/GenBank/DDBJ databases">
        <authorList>
            <person name="Alioto T."/>
            <person name="Alioto T."/>
            <person name="Gomez Garrido J."/>
        </authorList>
    </citation>
    <scope>NUCLEOTIDE SEQUENCE [LARGE SCALE GENOMIC DNA]</scope>
</reference>
<evidence type="ECO:0000313" key="15">
    <source>
        <dbReference type="EMBL" id="VVC37030.1"/>
    </source>
</evidence>
<feature type="region of interest" description="Disordered" evidence="12">
    <location>
        <begin position="1"/>
        <end position="56"/>
    </location>
</feature>
<evidence type="ECO:0000259" key="13">
    <source>
        <dbReference type="PROSITE" id="PS50023"/>
    </source>
</evidence>
<evidence type="ECO:0000256" key="9">
    <source>
        <dbReference type="PROSITE-ProRule" id="PRU00108"/>
    </source>
</evidence>
<dbReference type="CDD" id="cd00086">
    <property type="entry name" value="homeodomain"/>
    <property type="match status" value="1"/>
</dbReference>
<feature type="domain" description="LIM zinc-binding" evidence="13">
    <location>
        <begin position="343"/>
        <end position="405"/>
    </location>
</feature>
<feature type="compositionally biased region" description="Polar residues" evidence="12">
    <location>
        <begin position="713"/>
        <end position="722"/>
    </location>
</feature>
<feature type="compositionally biased region" description="Basic residues" evidence="12">
    <location>
        <begin position="30"/>
        <end position="44"/>
    </location>
</feature>
<evidence type="ECO:0000256" key="6">
    <source>
        <dbReference type="ARBA" id="ARBA00023125"/>
    </source>
</evidence>
<dbReference type="InterPro" id="IPR001356">
    <property type="entry name" value="HD"/>
</dbReference>
<dbReference type="FunFam" id="2.10.110.10:FF:000046">
    <property type="entry name" value="LIM/homeobox protein Lhx1"/>
    <property type="match status" value="1"/>
</dbReference>
<name>A0A5E4MXH7_9HEMI</name>
<dbReference type="SUPFAM" id="SSF46689">
    <property type="entry name" value="Homeodomain-like"/>
    <property type="match status" value="1"/>
</dbReference>
<keyword evidence="5 10" id="KW-0440">LIM domain</keyword>
<dbReference type="Gene3D" id="2.10.110.10">
    <property type="entry name" value="Cysteine Rich Protein"/>
    <property type="match status" value="2"/>
</dbReference>
<feature type="region of interest" description="Disordered" evidence="12">
    <location>
        <begin position="406"/>
        <end position="516"/>
    </location>
</feature>
<dbReference type="Pfam" id="PF00412">
    <property type="entry name" value="LIM"/>
    <property type="match status" value="2"/>
</dbReference>
<keyword evidence="3" id="KW-0677">Repeat</keyword>